<protein>
    <submittedName>
        <fullName evidence="1">Uncharacterized protein</fullName>
    </submittedName>
</protein>
<comment type="caution">
    <text evidence="1">The sequence shown here is derived from an EMBL/GenBank/DDBJ whole genome shotgun (WGS) entry which is preliminary data.</text>
</comment>
<name>A0AAJ1YE58_SERFO</name>
<dbReference type="Proteomes" id="UP001224622">
    <property type="component" value="Unassembled WGS sequence"/>
</dbReference>
<organism evidence="1 2">
    <name type="scientific">Serratia fonticola</name>
    <dbReference type="NCBI Taxonomy" id="47917"/>
    <lineage>
        <taxon>Bacteria</taxon>
        <taxon>Pseudomonadati</taxon>
        <taxon>Pseudomonadota</taxon>
        <taxon>Gammaproteobacteria</taxon>
        <taxon>Enterobacterales</taxon>
        <taxon>Yersiniaceae</taxon>
        <taxon>Serratia</taxon>
    </lineage>
</organism>
<dbReference type="EMBL" id="JAVIGA010000014">
    <property type="protein sequence ID" value="MDQ9127652.1"/>
    <property type="molecule type" value="Genomic_DNA"/>
</dbReference>
<reference evidence="1" key="1">
    <citation type="submission" date="2023-08" db="EMBL/GenBank/DDBJ databases">
        <title>The Comparative Genomic Analysis of Yersiniaceae from Polar Regions.</title>
        <authorList>
            <person name="Goncharov A."/>
            <person name="Aslanov B."/>
            <person name="Kolodzhieva V."/>
            <person name="Azarov D."/>
            <person name="Mochov A."/>
            <person name="Lebedeva E."/>
        </authorList>
    </citation>
    <scope>NUCLEOTIDE SEQUENCE</scope>
    <source>
        <strain evidence="1">Vf</strain>
    </source>
</reference>
<gene>
    <name evidence="1" type="ORF">RDT67_14560</name>
</gene>
<dbReference type="AlphaFoldDB" id="A0AAJ1YE58"/>
<sequence>MQKKTRTDAGIIGQVSANDNTALHPTKPLPKKHRARLFMLRSGSAGFTENDILFYCRLSSGRNYASEIERRLSIRLERISEQNPDGIGNHYRYRISNRCDAQRIITLVNARAKQQGHPQVSQHEINRILNLYPDNTAAV</sequence>
<evidence type="ECO:0000313" key="1">
    <source>
        <dbReference type="EMBL" id="MDQ9127652.1"/>
    </source>
</evidence>
<dbReference type="RefSeq" id="WP_309047723.1">
    <property type="nucleotide sequence ID" value="NZ_JAVIGA010000014.1"/>
</dbReference>
<evidence type="ECO:0000313" key="2">
    <source>
        <dbReference type="Proteomes" id="UP001224622"/>
    </source>
</evidence>
<accession>A0AAJ1YE58</accession>
<proteinExistence type="predicted"/>